<evidence type="ECO:0000313" key="1">
    <source>
        <dbReference type="EMBL" id="ADK83520.1"/>
    </source>
</evidence>
<dbReference type="PANTHER" id="PTHR35866:SF1">
    <property type="entry name" value="YKGJ FAMILY CYSTEINE CLUSTER PROTEIN"/>
    <property type="match status" value="1"/>
</dbReference>
<dbReference type="eggNOG" id="COG0727">
    <property type="taxonomic scope" value="Bacteria"/>
</dbReference>
<organism evidence="1 2">
    <name type="scientific">Desulfarculus baarsii (strain ATCC 33931 / DSM 2075 / LMG 7858 / VKM B-1802 / 2st14)</name>
    <dbReference type="NCBI Taxonomy" id="644282"/>
    <lineage>
        <taxon>Bacteria</taxon>
        <taxon>Pseudomonadati</taxon>
        <taxon>Thermodesulfobacteriota</taxon>
        <taxon>Desulfarculia</taxon>
        <taxon>Desulfarculales</taxon>
        <taxon>Desulfarculaceae</taxon>
        <taxon>Desulfarculus</taxon>
    </lineage>
</organism>
<evidence type="ECO:0000313" key="2">
    <source>
        <dbReference type="Proteomes" id="UP000009047"/>
    </source>
</evidence>
<gene>
    <name evidence="1" type="ordered locus">Deba_0141</name>
</gene>
<dbReference type="HOGENOM" id="CLU_080178_0_0_7"/>
<evidence type="ECO:0008006" key="3">
    <source>
        <dbReference type="Google" id="ProtNLM"/>
    </source>
</evidence>
<dbReference type="RefSeq" id="WP_013256976.1">
    <property type="nucleotide sequence ID" value="NC_014365.1"/>
</dbReference>
<dbReference type="Proteomes" id="UP000009047">
    <property type="component" value="Chromosome"/>
</dbReference>
<keyword evidence="2" id="KW-1185">Reference proteome</keyword>
<name>E1QDK1_DESB2</name>
<sequence>MIETLEEIGGRPLAPGQGFAFRCGPDLACFGSCCADKRLPLWPYDLLRLRRALARPSQDILAELVELETDPRSGWPALRLRLNADGRCPFSGPGGGCQVYAHRPLCCRIYPLARAVAPAIGGGQPRQVFIVQDAPACLGLGQPRALDQGQWLADQGMGPYLAANNRLLGLLMHPRRPARLALTPAQTHAYLAALYNLDVFRQQVRDPAFAKRAGLEKARVKKALRADESLLELGQDWLSQVLFG</sequence>
<dbReference type="Pfam" id="PF03692">
    <property type="entry name" value="CxxCxxCC"/>
    <property type="match status" value="1"/>
</dbReference>
<dbReference type="PANTHER" id="PTHR35866">
    <property type="entry name" value="PUTATIVE-RELATED"/>
    <property type="match status" value="1"/>
</dbReference>
<dbReference type="EMBL" id="CP002085">
    <property type="protein sequence ID" value="ADK83520.1"/>
    <property type="molecule type" value="Genomic_DNA"/>
</dbReference>
<accession>E1QDK1</accession>
<dbReference type="KEGG" id="dbr:Deba_0141"/>
<proteinExistence type="predicted"/>
<dbReference type="OrthoDB" id="9810361at2"/>
<dbReference type="AlphaFoldDB" id="E1QDK1"/>
<dbReference type="STRING" id="644282.Deba_0141"/>
<dbReference type="InterPro" id="IPR005358">
    <property type="entry name" value="Puta_zinc/iron-chelating_dom"/>
</dbReference>
<reference evidence="1 2" key="1">
    <citation type="journal article" date="2010" name="Stand. Genomic Sci.">
        <title>Complete genome sequence of Desulfarculus baarsii type strain (2st14).</title>
        <authorList>
            <person name="Sun H."/>
            <person name="Spring S."/>
            <person name="Lapidus A."/>
            <person name="Davenport K."/>
            <person name="Del Rio T.G."/>
            <person name="Tice H."/>
            <person name="Nolan M."/>
            <person name="Copeland A."/>
            <person name="Cheng J.F."/>
            <person name="Lucas S."/>
            <person name="Tapia R."/>
            <person name="Goodwin L."/>
            <person name="Pitluck S."/>
            <person name="Ivanova N."/>
            <person name="Pagani I."/>
            <person name="Mavromatis K."/>
            <person name="Ovchinnikova G."/>
            <person name="Pati A."/>
            <person name="Chen A."/>
            <person name="Palaniappan K."/>
            <person name="Hauser L."/>
            <person name="Chang Y.J."/>
            <person name="Jeffries C.D."/>
            <person name="Detter J.C."/>
            <person name="Han C."/>
            <person name="Rohde M."/>
            <person name="Brambilla E."/>
            <person name="Goker M."/>
            <person name="Woyke T."/>
            <person name="Bristow J."/>
            <person name="Eisen J.A."/>
            <person name="Markowitz V."/>
            <person name="Hugenholtz P."/>
            <person name="Kyrpides N.C."/>
            <person name="Klenk H.P."/>
            <person name="Land M."/>
        </authorList>
    </citation>
    <scope>NUCLEOTIDE SEQUENCE [LARGE SCALE GENOMIC DNA]</scope>
    <source>
        <strain evidence="2">ATCC 33931 / DSM 2075 / LMG 7858 / VKM B-1802 / 2st14</strain>
    </source>
</reference>
<protein>
    <recommendedName>
        <fullName evidence="3">YkgJ family cysteine cluster protein</fullName>
    </recommendedName>
</protein>